<dbReference type="STRING" id="1435349.PW52_07475"/>
<dbReference type="Pfam" id="PF21857">
    <property type="entry name" value="DUF6913"/>
    <property type="match status" value="1"/>
</dbReference>
<dbReference type="InterPro" id="IPR054207">
    <property type="entry name" value="DUF6913"/>
</dbReference>
<evidence type="ECO:0000313" key="2">
    <source>
        <dbReference type="Proteomes" id="UP000032578"/>
    </source>
</evidence>
<dbReference type="PATRIC" id="fig|1435349.4.peg.2475"/>
<reference evidence="1 2" key="1">
    <citation type="submission" date="2014-11" db="EMBL/GenBank/DDBJ databases">
        <title>Tamlana sedimentorum sp. nov., isolated from shallow sand sediments of the Sea of Japan.</title>
        <authorList>
            <person name="Romanenko L.A."/>
        </authorList>
    </citation>
    <scope>NUCLEOTIDE SEQUENCE [LARGE SCALE GENOMIC DNA]</scope>
    <source>
        <strain evidence="1 2">JCM 19808</strain>
    </source>
</reference>
<accession>A0A0D7W915</accession>
<dbReference type="RefSeq" id="WP_044632323.1">
    <property type="nucleotide sequence ID" value="NZ_JTDW01000005.1"/>
</dbReference>
<comment type="caution">
    <text evidence="1">The sequence shown here is derived from an EMBL/GenBank/DDBJ whole genome shotgun (WGS) entry which is preliminary data.</text>
</comment>
<dbReference type="OrthoDB" id="1430532at2"/>
<proteinExistence type="predicted"/>
<dbReference type="AlphaFoldDB" id="A0A0D7W915"/>
<gene>
    <name evidence="1" type="ORF">PW52_07475</name>
</gene>
<sequence>MILQGFKEKSNKKYLNKLLSKREIEINDNKVESLGVIVNIDEFDDLDKFVNFSEALNIRSNRLKIITFTENEKEQVLSWDSCFNPSDFGWKGAVKNVELSGFLNKNFDLLISFYEKDITEIKLITALSQSKFKIGVFQPDERLNDLIIKTSTKEINLFKDEVVKYLTILNKI</sequence>
<protein>
    <submittedName>
        <fullName evidence="1">Uncharacterized protein</fullName>
    </submittedName>
</protein>
<dbReference type="Proteomes" id="UP000032578">
    <property type="component" value="Unassembled WGS sequence"/>
</dbReference>
<keyword evidence="2" id="KW-1185">Reference proteome</keyword>
<evidence type="ECO:0000313" key="1">
    <source>
        <dbReference type="EMBL" id="KJD35591.1"/>
    </source>
</evidence>
<dbReference type="EMBL" id="JTDW01000005">
    <property type="protein sequence ID" value="KJD35591.1"/>
    <property type="molecule type" value="Genomic_DNA"/>
</dbReference>
<organism evidence="1 2">
    <name type="scientific">Neotamlana sedimentorum</name>
    <dbReference type="NCBI Taxonomy" id="1435349"/>
    <lineage>
        <taxon>Bacteria</taxon>
        <taxon>Pseudomonadati</taxon>
        <taxon>Bacteroidota</taxon>
        <taxon>Flavobacteriia</taxon>
        <taxon>Flavobacteriales</taxon>
        <taxon>Flavobacteriaceae</taxon>
        <taxon>Neotamlana</taxon>
    </lineage>
</organism>
<name>A0A0D7W915_9FLAO</name>